<protein>
    <submittedName>
        <fullName evidence="1">Uncharacterized protein</fullName>
    </submittedName>
</protein>
<dbReference type="AlphaFoldDB" id="A0A0F9KQK0"/>
<comment type="caution">
    <text evidence="1">The sequence shown here is derived from an EMBL/GenBank/DDBJ whole genome shotgun (WGS) entry which is preliminary data.</text>
</comment>
<dbReference type="EMBL" id="LAZR01008708">
    <property type="protein sequence ID" value="KKM77026.1"/>
    <property type="molecule type" value="Genomic_DNA"/>
</dbReference>
<evidence type="ECO:0000313" key="1">
    <source>
        <dbReference type="EMBL" id="KKM77026.1"/>
    </source>
</evidence>
<accession>A0A0F9KQK0</accession>
<sequence length="80" mass="9555">MITPEEITDAQINLYKEYINSQSINYIMDMIEFHRRYNEINLNDLSENEKKVLKDLLLDIDETGKKDAGFEDIRSNRNDR</sequence>
<reference evidence="1" key="1">
    <citation type="journal article" date="2015" name="Nature">
        <title>Complex archaea that bridge the gap between prokaryotes and eukaryotes.</title>
        <authorList>
            <person name="Spang A."/>
            <person name="Saw J.H."/>
            <person name="Jorgensen S.L."/>
            <person name="Zaremba-Niedzwiedzka K."/>
            <person name="Martijn J."/>
            <person name="Lind A.E."/>
            <person name="van Eijk R."/>
            <person name="Schleper C."/>
            <person name="Guy L."/>
            <person name="Ettema T.J."/>
        </authorList>
    </citation>
    <scope>NUCLEOTIDE SEQUENCE</scope>
</reference>
<gene>
    <name evidence="1" type="ORF">LCGC14_1374170</name>
</gene>
<organism evidence="1">
    <name type="scientific">marine sediment metagenome</name>
    <dbReference type="NCBI Taxonomy" id="412755"/>
    <lineage>
        <taxon>unclassified sequences</taxon>
        <taxon>metagenomes</taxon>
        <taxon>ecological metagenomes</taxon>
    </lineage>
</organism>
<proteinExistence type="predicted"/>
<name>A0A0F9KQK0_9ZZZZ</name>